<feature type="transmembrane region" description="Helical" evidence="1">
    <location>
        <begin position="200"/>
        <end position="225"/>
    </location>
</feature>
<feature type="transmembrane region" description="Helical" evidence="1">
    <location>
        <begin position="303"/>
        <end position="323"/>
    </location>
</feature>
<feature type="transmembrane region" description="Helical" evidence="1">
    <location>
        <begin position="20"/>
        <end position="38"/>
    </location>
</feature>
<keyword evidence="1" id="KW-0472">Membrane</keyword>
<keyword evidence="1" id="KW-0812">Transmembrane</keyword>
<feature type="transmembrane region" description="Helical" evidence="1">
    <location>
        <begin position="109"/>
        <end position="131"/>
    </location>
</feature>
<dbReference type="OrthoDB" id="422385at2759"/>
<accession>A0A1Q9EU95</accession>
<feature type="transmembrane region" description="Helical" evidence="1">
    <location>
        <begin position="330"/>
        <end position="353"/>
    </location>
</feature>
<proteinExistence type="predicted"/>
<comment type="caution">
    <text evidence="2">The sequence shown here is derived from an EMBL/GenBank/DDBJ whole genome shotgun (WGS) entry which is preliminary data.</text>
</comment>
<gene>
    <name evidence="2" type="ORF">AK812_SmicGene5242</name>
</gene>
<evidence type="ECO:0000256" key="1">
    <source>
        <dbReference type="SAM" id="Phobius"/>
    </source>
</evidence>
<reference evidence="2 3" key="1">
    <citation type="submission" date="2016-02" db="EMBL/GenBank/DDBJ databases">
        <title>Genome analysis of coral dinoflagellate symbionts highlights evolutionary adaptations to a symbiotic lifestyle.</title>
        <authorList>
            <person name="Aranda M."/>
            <person name="Li Y."/>
            <person name="Liew Y.J."/>
            <person name="Baumgarten S."/>
            <person name="Simakov O."/>
            <person name="Wilson M."/>
            <person name="Piel J."/>
            <person name="Ashoor H."/>
            <person name="Bougouffa S."/>
            <person name="Bajic V.B."/>
            <person name="Ryu T."/>
            <person name="Ravasi T."/>
            <person name="Bayer T."/>
            <person name="Micklem G."/>
            <person name="Kim H."/>
            <person name="Bhak J."/>
            <person name="Lajeunesse T.C."/>
            <person name="Voolstra C.R."/>
        </authorList>
    </citation>
    <scope>NUCLEOTIDE SEQUENCE [LARGE SCALE GENOMIC DNA]</scope>
    <source>
        <strain evidence="2 3">CCMP2467</strain>
    </source>
</reference>
<evidence type="ECO:0000313" key="3">
    <source>
        <dbReference type="Proteomes" id="UP000186817"/>
    </source>
</evidence>
<sequence length="486" mass="53621">MSKLSETSVPQVGSAGNIEFHFAIIGILLKVTSKLVFLNTLSEGSRKTVSERRKKEKEEEEEDFHCLKPLPALTVAAILALDKDLRAFAAAIPSLKMMSHTRASSCPKAFGAVLLGTLVALASLATLVWMAGQPGVRALEPRRLEGDGTALSNRLSKAAGLRVRMPVWLQFVASCVKPFVFALIFGPPRPGKEEAWHKPIQILVFVIVPAIWAFKADVVLIMGIVTSKSLTLWQQANAIFMVAGSSSNASSCGCLVGSQGLVADSMAFLKLHEDPTSSREERRDHWETKVGWVTRATMQWNEIYAFFGVGPLFILILPALVAYCYISIPFLFVTFAIAGLCANMMRMVMSWWFHSEAEHRIQETTLEAQQAWEQAWSFTDGRYSRDKACYDETGSTNGGLGNYFTLSVLPAILPISTAAMARLVTGCGYWVALQDSWEDRHWRTWVSYLLDSGVDALGDAQNLTHGGVDDYITLLQRWLVAANSFV</sequence>
<dbReference type="OMA" id="HANTIKW"/>
<name>A0A1Q9EU95_SYMMI</name>
<keyword evidence="1" id="KW-1133">Transmembrane helix</keyword>
<dbReference type="Proteomes" id="UP000186817">
    <property type="component" value="Unassembled WGS sequence"/>
</dbReference>
<protein>
    <submittedName>
        <fullName evidence="2">Uncharacterized protein</fullName>
    </submittedName>
</protein>
<dbReference type="AlphaFoldDB" id="A0A1Q9EU95"/>
<evidence type="ECO:0000313" key="2">
    <source>
        <dbReference type="EMBL" id="OLQ10996.1"/>
    </source>
</evidence>
<organism evidence="2 3">
    <name type="scientific">Symbiodinium microadriaticum</name>
    <name type="common">Dinoflagellate</name>
    <name type="synonym">Zooxanthella microadriatica</name>
    <dbReference type="NCBI Taxonomy" id="2951"/>
    <lineage>
        <taxon>Eukaryota</taxon>
        <taxon>Sar</taxon>
        <taxon>Alveolata</taxon>
        <taxon>Dinophyceae</taxon>
        <taxon>Suessiales</taxon>
        <taxon>Symbiodiniaceae</taxon>
        <taxon>Symbiodinium</taxon>
    </lineage>
</organism>
<feature type="transmembrane region" description="Helical" evidence="1">
    <location>
        <begin position="167"/>
        <end position="188"/>
    </location>
</feature>
<dbReference type="EMBL" id="LSRX01000067">
    <property type="protein sequence ID" value="OLQ10996.1"/>
    <property type="molecule type" value="Genomic_DNA"/>
</dbReference>
<keyword evidence="3" id="KW-1185">Reference proteome</keyword>